<protein>
    <submittedName>
        <fullName evidence="2">Uncharacterized protein</fullName>
    </submittedName>
</protein>
<keyword evidence="3" id="KW-1185">Reference proteome</keyword>
<proteinExistence type="predicted"/>
<comment type="caution">
    <text evidence="2">The sequence shown here is derived from an EMBL/GenBank/DDBJ whole genome shotgun (WGS) entry which is preliminary data.</text>
</comment>
<name>A0A139I9P2_9PEZI</name>
<feature type="transmembrane region" description="Helical" evidence="1">
    <location>
        <begin position="18"/>
        <end position="37"/>
    </location>
</feature>
<accession>A0A139I9P2</accession>
<gene>
    <name evidence="2" type="ORF">AC579_6996</name>
</gene>
<keyword evidence="1" id="KW-0472">Membrane</keyword>
<keyword evidence="1" id="KW-1133">Transmembrane helix</keyword>
<reference evidence="2 3" key="1">
    <citation type="submission" date="2015-07" db="EMBL/GenBank/DDBJ databases">
        <title>Comparative genomics of the Sigatoka disease complex on banana suggests a link between parallel evolutionary changes in Pseudocercospora fijiensis and Pseudocercospora eumusae and increased virulence on the banana host.</title>
        <authorList>
            <person name="Chang T.-C."/>
            <person name="Salvucci A."/>
            <person name="Crous P.W."/>
            <person name="Stergiopoulos I."/>
        </authorList>
    </citation>
    <scope>NUCLEOTIDE SEQUENCE [LARGE SCALE GENOMIC DNA]</scope>
    <source>
        <strain evidence="2 3">CBS 116634</strain>
    </source>
</reference>
<dbReference type="EMBL" id="LFZO01000213">
    <property type="protein sequence ID" value="KXT11252.1"/>
    <property type="molecule type" value="Genomic_DNA"/>
</dbReference>
<sequence length="64" mass="6610">MLLTQAWPSSGGRSEHEIAAVLAASTNGLVLLAIYAASSYMVGGGPCLGPVLRPTLGRWRPSIS</sequence>
<organism evidence="2 3">
    <name type="scientific">Pseudocercospora musae</name>
    <dbReference type="NCBI Taxonomy" id="113226"/>
    <lineage>
        <taxon>Eukaryota</taxon>
        <taxon>Fungi</taxon>
        <taxon>Dikarya</taxon>
        <taxon>Ascomycota</taxon>
        <taxon>Pezizomycotina</taxon>
        <taxon>Dothideomycetes</taxon>
        <taxon>Dothideomycetidae</taxon>
        <taxon>Mycosphaerellales</taxon>
        <taxon>Mycosphaerellaceae</taxon>
        <taxon>Pseudocercospora</taxon>
    </lineage>
</organism>
<evidence type="ECO:0000313" key="2">
    <source>
        <dbReference type="EMBL" id="KXT11252.1"/>
    </source>
</evidence>
<evidence type="ECO:0000313" key="3">
    <source>
        <dbReference type="Proteomes" id="UP000073492"/>
    </source>
</evidence>
<dbReference type="Proteomes" id="UP000073492">
    <property type="component" value="Unassembled WGS sequence"/>
</dbReference>
<keyword evidence="1" id="KW-0812">Transmembrane</keyword>
<evidence type="ECO:0000256" key="1">
    <source>
        <dbReference type="SAM" id="Phobius"/>
    </source>
</evidence>
<dbReference type="AlphaFoldDB" id="A0A139I9P2"/>